<evidence type="ECO:0000256" key="1">
    <source>
        <dbReference type="ARBA" id="ARBA00004955"/>
    </source>
</evidence>
<dbReference type="PANTHER" id="PTHR11359:SF14">
    <property type="entry name" value="AMP DEAMINASE"/>
    <property type="match status" value="1"/>
</dbReference>
<comment type="catalytic activity">
    <reaction evidence="8">
        <text>AMP + H2O + H(+) = IMP + NH4(+)</text>
        <dbReference type="Rhea" id="RHEA:14777"/>
        <dbReference type="ChEBI" id="CHEBI:15377"/>
        <dbReference type="ChEBI" id="CHEBI:15378"/>
        <dbReference type="ChEBI" id="CHEBI:28938"/>
        <dbReference type="ChEBI" id="CHEBI:58053"/>
        <dbReference type="ChEBI" id="CHEBI:456215"/>
        <dbReference type="EC" id="3.5.4.6"/>
    </reaction>
</comment>
<dbReference type="FunFam" id="4.10.800.20:FF:000001">
    <property type="entry name" value="AMP deaminase"/>
    <property type="match status" value="1"/>
</dbReference>
<evidence type="ECO:0000256" key="11">
    <source>
        <dbReference type="PIRSR" id="PIRSR606329-3"/>
    </source>
</evidence>
<feature type="binding site" evidence="10">
    <location>
        <begin position="527"/>
        <end position="532"/>
    </location>
    <ligand>
        <name>substrate</name>
    </ligand>
</feature>
<dbReference type="GO" id="GO:0046872">
    <property type="term" value="F:metal ion binding"/>
    <property type="evidence" value="ECO:0007669"/>
    <property type="project" value="UniProtKB-KW"/>
</dbReference>
<comment type="cofactor">
    <cofactor evidence="11">
        <name>Zn(2+)</name>
        <dbReference type="ChEBI" id="CHEBI:29105"/>
    </cofactor>
    <text evidence="11">Binds 1 zinc ion per subunit.</text>
</comment>
<keyword evidence="4 11" id="KW-0479">Metal-binding</keyword>
<protein>
    <recommendedName>
        <fullName evidence="3">AMP deaminase</fullName>
        <ecNumber evidence="3">3.5.4.6</ecNumber>
    </recommendedName>
</protein>
<dbReference type="GO" id="GO:0009117">
    <property type="term" value="P:nucleotide metabolic process"/>
    <property type="evidence" value="ECO:0007669"/>
    <property type="project" value="UniProtKB-KW"/>
</dbReference>
<keyword evidence="6 11" id="KW-0862">Zinc</keyword>
<evidence type="ECO:0000256" key="2">
    <source>
        <dbReference type="ARBA" id="ARBA00006676"/>
    </source>
</evidence>
<accession>A0ABC8T1T9</accession>
<dbReference type="Gene3D" id="3.20.20.140">
    <property type="entry name" value="Metal-dependent hydrolases"/>
    <property type="match status" value="1"/>
</dbReference>
<dbReference type="AlphaFoldDB" id="A0ABC8T1T9"/>
<dbReference type="Proteomes" id="UP001642360">
    <property type="component" value="Unassembled WGS sequence"/>
</dbReference>
<keyword evidence="13" id="KW-1185">Reference proteome</keyword>
<feature type="binding site" evidence="11">
    <location>
        <position position="724"/>
    </location>
    <ligand>
        <name>Zn(2+)</name>
        <dbReference type="ChEBI" id="CHEBI:29105"/>
        <note>catalytic</note>
    </ligand>
</feature>
<evidence type="ECO:0000313" key="13">
    <source>
        <dbReference type="Proteomes" id="UP001642360"/>
    </source>
</evidence>
<dbReference type="SUPFAM" id="SSF51556">
    <property type="entry name" value="Metallo-dependent hydrolases"/>
    <property type="match status" value="1"/>
</dbReference>
<name>A0ABC8T1T9_9AQUA</name>
<dbReference type="InterPro" id="IPR006329">
    <property type="entry name" value="AMPD"/>
</dbReference>
<dbReference type="NCBIfam" id="TIGR01429">
    <property type="entry name" value="AMP_deaminase"/>
    <property type="match status" value="1"/>
</dbReference>
<feature type="active site" description="Proton acceptor" evidence="9">
    <location>
        <position position="746"/>
    </location>
</feature>
<dbReference type="InterPro" id="IPR006650">
    <property type="entry name" value="A/AMP_deam_AS"/>
</dbReference>
<dbReference type="Gene3D" id="4.10.800.20">
    <property type="match status" value="1"/>
</dbReference>
<dbReference type="PROSITE" id="PS00485">
    <property type="entry name" value="A_DEAMINASE"/>
    <property type="match status" value="1"/>
</dbReference>
<dbReference type="EMBL" id="CAUOFW020003673">
    <property type="protein sequence ID" value="CAK9161409.1"/>
    <property type="molecule type" value="Genomic_DNA"/>
</dbReference>
<sequence>MDSSSPSVSALQFALAALFGASVVALSAFYVHKRSVDQVLDRLIKLRRKSPPPVEDRFFISDEDAEDEQHYTDVLAYGGERDESDDREYMWRDGVFTSLGDDSVINGYRISCSMPNVCSSSGWMNDEANTDRRMSFGANQALSNSLNNLSLISSNLQSLRTDLRDAKDQYGDNSGSNMRVEFGGRLMTPISLGGYAFESAGDSDEEGTEFETGDEFLFTNENINSSAELEKDINSSIHNPSNVPSKADNVNHMQVQRCTSIANKENVSVDHGDGKINTGSVHVIGNDPMFASSTVPLTISVHESTNIEDEQVLKMIRECLDLRDKYVFREKVAPWMQETGGKSSPSNVNSDPFHFVPFETTSHCFRMEDGVVHIYAREKDTEDLFPVASSTTFFTDMHHILKAISIGNVRSVCHLRLRFLEEKFRLHLLVHADREFLAQKSAPHRDFYNIRKVDTHVHHSACMNQKQLLRFIKSKLRKEPDEVVIFRDGQYLTLKEVFESLDLTGYDLNVDLLDVHADKSTFHRFDKFNLKYNPCGQSRLREIFLKQDNLIQGRYIAEVTKQVLLDLEASKYQMAEYRISIYGRKQSEWDQLASWVINNAIHSENAVWFIQLPRLYNVYKNMGTVTSFQNILDNVFIPLFEVTIDPNTHPQLHVFLMQVVGFDLVDDESKPERRPTKHMPKPAEWTNEFNPAYSYYAYYCYANLYTLNKLRESKGLPTIRFRPHCGEAGDIDHLAAGFLLCHNISHGINLRKSPVLQYLYYLSQIGLAMSPLSNNSLFLDYHRNPFPMFFQRGLNVSLSTDDPLQIHLTKEPLVEEYSVAAKLWKLSSCDLCEIARNSVYQSGFSHQAKLHWLGSKYFKRGPEGNDIHKTNVPSMRISFRDETWKEEMQYVYSGKARIPEEIDV</sequence>
<evidence type="ECO:0000256" key="4">
    <source>
        <dbReference type="ARBA" id="ARBA00022723"/>
    </source>
</evidence>
<dbReference type="FunFam" id="3.20.20.140:FF:000035">
    <property type="entry name" value="Probable amp deaminase"/>
    <property type="match status" value="1"/>
</dbReference>
<dbReference type="PANTHER" id="PTHR11359">
    <property type="entry name" value="AMP DEAMINASE"/>
    <property type="match status" value="1"/>
</dbReference>
<evidence type="ECO:0000256" key="6">
    <source>
        <dbReference type="ARBA" id="ARBA00022833"/>
    </source>
</evidence>
<feature type="binding site" evidence="10">
    <location>
        <begin position="802"/>
        <end position="805"/>
    </location>
    <ligand>
        <name>substrate</name>
    </ligand>
</feature>
<feature type="binding site" evidence="11">
    <location>
        <position position="801"/>
    </location>
    <ligand>
        <name>Zn(2+)</name>
        <dbReference type="ChEBI" id="CHEBI:29105"/>
        <note>catalytic</note>
    </ligand>
</feature>
<feature type="binding site" evidence="11">
    <location>
        <position position="458"/>
    </location>
    <ligand>
        <name>Zn(2+)</name>
        <dbReference type="ChEBI" id="CHEBI:29105"/>
        <note>catalytic</note>
    </ligand>
</feature>
<evidence type="ECO:0000256" key="10">
    <source>
        <dbReference type="PIRSR" id="PIRSR606329-2"/>
    </source>
</evidence>
<keyword evidence="5" id="KW-0378">Hydrolase</keyword>
<organism evidence="12 13">
    <name type="scientific">Ilex paraguariensis</name>
    <name type="common">yerba mate</name>
    <dbReference type="NCBI Taxonomy" id="185542"/>
    <lineage>
        <taxon>Eukaryota</taxon>
        <taxon>Viridiplantae</taxon>
        <taxon>Streptophyta</taxon>
        <taxon>Embryophyta</taxon>
        <taxon>Tracheophyta</taxon>
        <taxon>Spermatophyta</taxon>
        <taxon>Magnoliopsida</taxon>
        <taxon>eudicotyledons</taxon>
        <taxon>Gunneridae</taxon>
        <taxon>Pentapetalae</taxon>
        <taxon>asterids</taxon>
        <taxon>campanulids</taxon>
        <taxon>Aquifoliales</taxon>
        <taxon>Aquifoliaceae</taxon>
        <taxon>Ilex</taxon>
    </lineage>
</organism>
<comment type="pathway">
    <text evidence="1">Purine metabolism; IMP biosynthesis via salvage pathway; IMP from AMP: step 1/1.</text>
</comment>
<feature type="binding site" evidence="11">
    <location>
        <position position="456"/>
    </location>
    <ligand>
        <name>Zn(2+)</name>
        <dbReference type="ChEBI" id="CHEBI:29105"/>
        <note>catalytic</note>
    </ligand>
</feature>
<evidence type="ECO:0000256" key="7">
    <source>
        <dbReference type="ARBA" id="ARBA00023080"/>
    </source>
</evidence>
<feature type="binding site" evidence="10">
    <location>
        <position position="727"/>
    </location>
    <ligand>
        <name>substrate</name>
    </ligand>
</feature>
<comment type="similarity">
    <text evidence="2">Belongs to the metallo-dependent hydrolases superfamily. Adenosine and AMP deaminases family.</text>
</comment>
<reference evidence="12 13" key="1">
    <citation type="submission" date="2024-02" db="EMBL/GenBank/DDBJ databases">
        <authorList>
            <person name="Vignale AGUSTIN F."/>
            <person name="Sosa J E."/>
            <person name="Modenutti C."/>
        </authorList>
    </citation>
    <scope>NUCLEOTIDE SEQUENCE [LARGE SCALE GENOMIC DNA]</scope>
</reference>
<proteinExistence type="inferred from homology"/>
<feature type="binding site" evidence="10">
    <location>
        <position position="458"/>
    </location>
    <ligand>
        <name>substrate</name>
    </ligand>
</feature>
<comment type="caution">
    <text evidence="12">The sequence shown here is derived from an EMBL/GenBank/DDBJ whole genome shotgun (WGS) entry which is preliminary data.</text>
</comment>
<evidence type="ECO:0000256" key="9">
    <source>
        <dbReference type="PIRSR" id="PIRSR606329-1"/>
    </source>
</evidence>
<evidence type="ECO:0000256" key="8">
    <source>
        <dbReference type="ARBA" id="ARBA00051746"/>
    </source>
</evidence>
<dbReference type="GO" id="GO:0003876">
    <property type="term" value="F:AMP deaminase activity"/>
    <property type="evidence" value="ECO:0007669"/>
    <property type="project" value="UniProtKB-EC"/>
</dbReference>
<evidence type="ECO:0000313" key="12">
    <source>
        <dbReference type="EMBL" id="CAK9161409.1"/>
    </source>
</evidence>
<dbReference type="CDD" id="cd01319">
    <property type="entry name" value="AMPD"/>
    <property type="match status" value="1"/>
</dbReference>
<dbReference type="Pfam" id="PF19326">
    <property type="entry name" value="AMP_deaminase"/>
    <property type="match status" value="1"/>
</dbReference>
<keyword evidence="7" id="KW-0546">Nucleotide metabolism</keyword>
<dbReference type="EC" id="3.5.4.6" evidence="3"/>
<evidence type="ECO:0000256" key="5">
    <source>
        <dbReference type="ARBA" id="ARBA00022801"/>
    </source>
</evidence>
<dbReference type="InterPro" id="IPR032466">
    <property type="entry name" value="Metal_Hydrolase"/>
</dbReference>
<gene>
    <name evidence="12" type="ORF">ILEXP_LOCUS30209</name>
</gene>
<evidence type="ECO:0000256" key="3">
    <source>
        <dbReference type="ARBA" id="ARBA00012775"/>
    </source>
</evidence>